<sequence length="58" mass="6500">MTDPIHDKDRTHTVRRKNWLMLFVLLGFVVFVTAYSALHIRSEVNTSAVPAGATETGK</sequence>
<keyword evidence="1" id="KW-0472">Membrane</keyword>
<name>A0ABT1RDZ1_9HYPH</name>
<evidence type="ECO:0000256" key="1">
    <source>
        <dbReference type="SAM" id="Phobius"/>
    </source>
</evidence>
<gene>
    <name evidence="2" type="ORF">GB927_025455</name>
</gene>
<evidence type="ECO:0000313" key="3">
    <source>
        <dbReference type="Proteomes" id="UP000996601"/>
    </source>
</evidence>
<organism evidence="2 3">
    <name type="scientific">Shinella lacus</name>
    <dbReference type="NCBI Taxonomy" id="2654216"/>
    <lineage>
        <taxon>Bacteria</taxon>
        <taxon>Pseudomonadati</taxon>
        <taxon>Pseudomonadota</taxon>
        <taxon>Alphaproteobacteria</taxon>
        <taxon>Hyphomicrobiales</taxon>
        <taxon>Rhizobiaceae</taxon>
        <taxon>Shinella</taxon>
    </lineage>
</organism>
<proteinExistence type="predicted"/>
<keyword evidence="1" id="KW-1133">Transmembrane helix</keyword>
<dbReference type="Proteomes" id="UP000996601">
    <property type="component" value="Unassembled WGS sequence"/>
</dbReference>
<reference evidence="2" key="1">
    <citation type="submission" date="2021-07" db="EMBL/GenBank/DDBJ databases">
        <title>Shinella sp. nov., a novel member of the genus Shinella from water.</title>
        <authorList>
            <person name="Deng Y."/>
        </authorList>
    </citation>
    <scope>NUCLEOTIDE SEQUENCE</scope>
    <source>
        <strain evidence="2">CPCC 100929</strain>
    </source>
</reference>
<keyword evidence="1" id="KW-0812">Transmembrane</keyword>
<evidence type="ECO:0000313" key="2">
    <source>
        <dbReference type="EMBL" id="MCQ4633412.1"/>
    </source>
</evidence>
<feature type="transmembrane region" description="Helical" evidence="1">
    <location>
        <begin position="20"/>
        <end position="38"/>
    </location>
</feature>
<protein>
    <submittedName>
        <fullName evidence="2">Uncharacterized protein</fullName>
    </submittedName>
</protein>
<comment type="caution">
    <text evidence="2">The sequence shown here is derived from an EMBL/GenBank/DDBJ whole genome shotgun (WGS) entry which is preliminary data.</text>
</comment>
<keyword evidence="3" id="KW-1185">Reference proteome</keyword>
<accession>A0ABT1RDZ1</accession>
<dbReference type="RefSeq" id="WP_256120024.1">
    <property type="nucleotide sequence ID" value="NZ_WHSB02000012.1"/>
</dbReference>
<dbReference type="EMBL" id="WHSB02000012">
    <property type="protein sequence ID" value="MCQ4633412.1"/>
    <property type="molecule type" value="Genomic_DNA"/>
</dbReference>